<feature type="domain" description="3-hydroxyacyl-CoA dehydrogenase NAD binding" evidence="16">
    <location>
        <begin position="3"/>
        <end position="183"/>
    </location>
</feature>
<feature type="domain" description="3-hydroxyacyl-CoA dehydrogenase C-terminal" evidence="15">
    <location>
        <begin position="186"/>
        <end position="276"/>
    </location>
</feature>
<dbReference type="Gene3D" id="1.10.12.10">
    <property type="entry name" value="Lyase 2-enoyl-coa Hydratase, Chain A, domain 2"/>
    <property type="match status" value="1"/>
</dbReference>
<dbReference type="InterPro" id="IPR006108">
    <property type="entry name" value="3HC_DH_C"/>
</dbReference>
<evidence type="ECO:0000256" key="14">
    <source>
        <dbReference type="RuleBase" id="RU003707"/>
    </source>
</evidence>
<keyword evidence="11" id="KW-0413">Isomerase</keyword>
<accession>A0A7J3M0V8</accession>
<evidence type="ECO:0000256" key="1">
    <source>
        <dbReference type="ARBA" id="ARBA00004275"/>
    </source>
</evidence>
<dbReference type="InterPro" id="IPR006176">
    <property type="entry name" value="3-OHacyl-CoA_DH_NAD-bd"/>
</dbReference>
<evidence type="ECO:0000256" key="11">
    <source>
        <dbReference type="ARBA" id="ARBA00023235"/>
    </source>
</evidence>
<dbReference type="Pfam" id="PF02737">
    <property type="entry name" value="3HCDH_N"/>
    <property type="match status" value="1"/>
</dbReference>
<evidence type="ECO:0000256" key="13">
    <source>
        <dbReference type="ARBA" id="ARBA00023268"/>
    </source>
</evidence>
<dbReference type="UniPathway" id="UPA00659"/>
<evidence type="ECO:0000256" key="12">
    <source>
        <dbReference type="ARBA" id="ARBA00023239"/>
    </source>
</evidence>
<dbReference type="GO" id="GO:0016853">
    <property type="term" value="F:isomerase activity"/>
    <property type="evidence" value="ECO:0007669"/>
    <property type="project" value="UniProtKB-KW"/>
</dbReference>
<evidence type="ECO:0000313" key="17">
    <source>
        <dbReference type="EMBL" id="HGT82521.1"/>
    </source>
</evidence>
<dbReference type="PANTHER" id="PTHR23309">
    <property type="entry name" value="3-HYDROXYACYL-COA DEHYROGENASE"/>
    <property type="match status" value="1"/>
</dbReference>
<dbReference type="PROSITE" id="PS00166">
    <property type="entry name" value="ENOYL_COA_HYDRATASE"/>
    <property type="match status" value="1"/>
</dbReference>
<dbReference type="Gene3D" id="1.10.1040.10">
    <property type="entry name" value="N-(1-d-carboxylethyl)-l-norvaline Dehydrogenase, domain 2"/>
    <property type="match status" value="2"/>
</dbReference>
<dbReference type="GO" id="GO:0003857">
    <property type="term" value="F:(3S)-3-hydroxyacyl-CoA dehydrogenase (NAD+) activity"/>
    <property type="evidence" value="ECO:0007669"/>
    <property type="project" value="TreeGrafter"/>
</dbReference>
<dbReference type="GO" id="GO:0006635">
    <property type="term" value="P:fatty acid beta-oxidation"/>
    <property type="evidence" value="ECO:0007669"/>
    <property type="project" value="UniProtKB-UniPathway"/>
</dbReference>
<dbReference type="InterPro" id="IPR001753">
    <property type="entry name" value="Enoyl-CoA_hydra/iso"/>
</dbReference>
<dbReference type="FunFam" id="3.40.50.720:FF:000009">
    <property type="entry name" value="Fatty oxidation complex, alpha subunit"/>
    <property type="match status" value="1"/>
</dbReference>
<comment type="caution">
    <text evidence="17">The sequence shown here is derived from an EMBL/GenBank/DDBJ whole genome shotgun (WGS) entry which is preliminary data.</text>
</comment>
<dbReference type="Pfam" id="PF00725">
    <property type="entry name" value="3HCDH"/>
    <property type="match status" value="2"/>
</dbReference>
<dbReference type="Gene3D" id="3.40.50.720">
    <property type="entry name" value="NAD(P)-binding Rossmann-like Domain"/>
    <property type="match status" value="1"/>
</dbReference>
<evidence type="ECO:0000259" key="15">
    <source>
        <dbReference type="Pfam" id="PF00725"/>
    </source>
</evidence>
<keyword evidence="13" id="KW-0511">Multifunctional enzyme</keyword>
<gene>
    <name evidence="17" type="ORF">ENT52_02180</name>
</gene>
<name>A0A7J3M0V8_ARCFL</name>
<evidence type="ECO:0000256" key="2">
    <source>
        <dbReference type="ARBA" id="ARBA00005005"/>
    </source>
</evidence>
<dbReference type="EMBL" id="DSYZ01000051">
    <property type="protein sequence ID" value="HGT82521.1"/>
    <property type="molecule type" value="Genomic_DNA"/>
</dbReference>
<proteinExistence type="inferred from homology"/>
<comment type="similarity">
    <text evidence="4">In the N-terminal section; belongs to the enoyl-CoA hydratase/isomerase family.</text>
</comment>
<keyword evidence="6" id="KW-0276">Fatty acid metabolism</keyword>
<dbReference type="FunFam" id="3.90.226.10:FF:000009">
    <property type="entry name" value="Carnitinyl-CoA dehydratase"/>
    <property type="match status" value="1"/>
</dbReference>
<comment type="subunit">
    <text evidence="5">Monomer.</text>
</comment>
<dbReference type="InterPro" id="IPR008927">
    <property type="entry name" value="6-PGluconate_DH-like_C_sf"/>
</dbReference>
<dbReference type="CDD" id="cd06558">
    <property type="entry name" value="crotonase-like"/>
    <property type="match status" value="1"/>
</dbReference>
<dbReference type="AlphaFoldDB" id="A0A7J3M0V8"/>
<keyword evidence="8" id="KW-0520">NAD</keyword>
<dbReference type="SUPFAM" id="SSF51735">
    <property type="entry name" value="NAD(P)-binding Rossmann-fold domains"/>
    <property type="match status" value="1"/>
</dbReference>
<dbReference type="SUPFAM" id="SSF52096">
    <property type="entry name" value="ClpP/crotonase"/>
    <property type="match status" value="1"/>
</dbReference>
<dbReference type="GO" id="GO:0070403">
    <property type="term" value="F:NAD+ binding"/>
    <property type="evidence" value="ECO:0007669"/>
    <property type="project" value="InterPro"/>
</dbReference>
<evidence type="ECO:0000259" key="16">
    <source>
        <dbReference type="Pfam" id="PF02737"/>
    </source>
</evidence>
<evidence type="ECO:0000256" key="5">
    <source>
        <dbReference type="ARBA" id="ARBA00011245"/>
    </source>
</evidence>
<keyword evidence="9" id="KW-0443">Lipid metabolism</keyword>
<organism evidence="17">
    <name type="scientific">Archaeoglobus fulgidus</name>
    <dbReference type="NCBI Taxonomy" id="2234"/>
    <lineage>
        <taxon>Archaea</taxon>
        <taxon>Methanobacteriati</taxon>
        <taxon>Methanobacteriota</taxon>
        <taxon>Archaeoglobi</taxon>
        <taxon>Archaeoglobales</taxon>
        <taxon>Archaeoglobaceae</taxon>
        <taxon>Archaeoglobus</taxon>
    </lineage>
</organism>
<comment type="subcellular location">
    <subcellularLocation>
        <location evidence="1">Peroxisome</location>
    </subcellularLocation>
</comment>
<feature type="domain" description="3-hydroxyacyl-CoA dehydrogenase C-terminal" evidence="15">
    <location>
        <begin position="293"/>
        <end position="384"/>
    </location>
</feature>
<evidence type="ECO:0000256" key="4">
    <source>
        <dbReference type="ARBA" id="ARBA00008750"/>
    </source>
</evidence>
<reference evidence="17" key="1">
    <citation type="journal article" date="2020" name="mSystems">
        <title>Genome- and Community-Level Interaction Insights into Carbon Utilization and Element Cycling Functions of Hydrothermarchaeota in Hydrothermal Sediment.</title>
        <authorList>
            <person name="Zhou Z."/>
            <person name="Liu Y."/>
            <person name="Xu W."/>
            <person name="Pan J."/>
            <person name="Luo Z.H."/>
            <person name="Li M."/>
        </authorList>
    </citation>
    <scope>NUCLEOTIDE SEQUENCE [LARGE SCALE GENOMIC DNA]</scope>
    <source>
        <strain evidence="17">SpSt-587</strain>
    </source>
</reference>
<keyword evidence="12" id="KW-0456">Lyase</keyword>
<dbReference type="Pfam" id="PF00378">
    <property type="entry name" value="ECH_1"/>
    <property type="match status" value="1"/>
</dbReference>
<dbReference type="SUPFAM" id="SSF48179">
    <property type="entry name" value="6-phosphogluconate dehydrogenase C-terminal domain-like"/>
    <property type="match status" value="2"/>
</dbReference>
<keyword evidence="7" id="KW-0560">Oxidoreductase</keyword>
<evidence type="ECO:0000256" key="3">
    <source>
        <dbReference type="ARBA" id="ARBA00005254"/>
    </source>
</evidence>
<comment type="similarity">
    <text evidence="3 14">Belongs to the enoyl-CoA hydratase/isomerase family.</text>
</comment>
<evidence type="ECO:0000256" key="9">
    <source>
        <dbReference type="ARBA" id="ARBA00023098"/>
    </source>
</evidence>
<dbReference type="InterPro" id="IPR036291">
    <property type="entry name" value="NAD(P)-bd_dom_sf"/>
</dbReference>
<dbReference type="InterPro" id="IPR018376">
    <property type="entry name" value="Enoyl-CoA_hyd/isom_CS"/>
</dbReference>
<protein>
    <submittedName>
        <fullName evidence="17">3-hydroxyacyl-CoA dehydrogenase/enoyl-CoA hydratase family protein</fullName>
    </submittedName>
</protein>
<dbReference type="InterPro" id="IPR013328">
    <property type="entry name" value="6PGD_dom2"/>
</dbReference>
<sequence length="645" mass="70313">MKKIAVLGAGTMGHGIAQVCATAGFGVVVRDIKQEFFDKAKDAIAKNLSKAVSKGKMSEDKAKEILGKIKFTLSIEEAVKDADLVIEAVPEIMDLKKQVFAEVQKFAKPECIFASNTSGLSITELGNSTDRPEKFVGLHFFNPPVVMQLVEVIKGEKTSEETIAKAVDFVKKIGKVPVVVKKDVAGFIVNRILVPYLTLAIDDVDKGVAKPEQIDSVFTTKYAFPMGPIELSDFVGLDILYFAGQQWGLVPVSETLKKKFEAKELGMKTGKGFYDWSAGRPKISKAEGYDELRLIAPMVNIAAELIELGVADAKEIDTAMKLGTNMPKGVCELGDEIGLDVILAKLEQLYKEKGYEILKPRELLKKMVAEGKLGIRVGKGFYDYAKIVYKNIEVQKEGCIAKLILNRPQKLNAMDFATLEEISNALKELEKDEGVRVLIITGAGDKAFSAGFDLQTTTELTPAKAVEISMKGNEVFSQLERFPKPTIAAINGYAFGGGCELALACDFRIMKRGAKIGLTELSLALIPGWGGTQRLPKIVGVAKAKEMIMLAKRIDADEAEKIGLAKAVDPDKFESEVMSLAKQLSEMPPISLKAAKFAINFGYELPTDVGKVIEVLAFGLATSTQDVIEGISAFFQRRKPEFKGK</sequence>
<evidence type="ECO:0000256" key="7">
    <source>
        <dbReference type="ARBA" id="ARBA00023002"/>
    </source>
</evidence>
<dbReference type="GO" id="GO:0004300">
    <property type="term" value="F:enoyl-CoA hydratase activity"/>
    <property type="evidence" value="ECO:0007669"/>
    <property type="project" value="UniProtKB-ARBA"/>
</dbReference>
<evidence type="ECO:0000256" key="6">
    <source>
        <dbReference type="ARBA" id="ARBA00022832"/>
    </source>
</evidence>
<evidence type="ECO:0000256" key="10">
    <source>
        <dbReference type="ARBA" id="ARBA00023140"/>
    </source>
</evidence>
<dbReference type="Gene3D" id="3.90.226.10">
    <property type="entry name" value="2-enoyl-CoA Hydratase, Chain A, domain 1"/>
    <property type="match status" value="1"/>
</dbReference>
<comment type="pathway">
    <text evidence="2">Lipid metabolism; fatty acid beta-oxidation.</text>
</comment>
<keyword evidence="10" id="KW-0576">Peroxisome</keyword>
<evidence type="ECO:0000256" key="8">
    <source>
        <dbReference type="ARBA" id="ARBA00023027"/>
    </source>
</evidence>
<dbReference type="InterPro" id="IPR014748">
    <property type="entry name" value="Enoyl-CoA_hydra_C"/>
</dbReference>
<dbReference type="PANTHER" id="PTHR23309:SF49">
    <property type="entry name" value="PEROXISOMAL BIFUNCTIONAL ENZYME"/>
    <property type="match status" value="1"/>
</dbReference>
<dbReference type="InterPro" id="IPR029045">
    <property type="entry name" value="ClpP/crotonase-like_dom_sf"/>
</dbReference>